<protein>
    <submittedName>
        <fullName evidence="2">CubicO group peptidase, beta-lactamase class C family</fullName>
    </submittedName>
</protein>
<dbReference type="STRING" id="235985.SAMN05414137_12342"/>
<feature type="domain" description="Beta-lactamase-related" evidence="1">
    <location>
        <begin position="26"/>
        <end position="350"/>
    </location>
</feature>
<evidence type="ECO:0000313" key="2">
    <source>
        <dbReference type="EMBL" id="SEM30226.1"/>
    </source>
</evidence>
<dbReference type="PANTHER" id="PTHR46825">
    <property type="entry name" value="D-ALANYL-D-ALANINE-CARBOXYPEPTIDASE/ENDOPEPTIDASE AMPH"/>
    <property type="match status" value="1"/>
</dbReference>
<dbReference type="RefSeq" id="WP_063773386.1">
    <property type="nucleotide sequence ID" value="NZ_BBPN01000048.1"/>
</dbReference>
<gene>
    <name evidence="2" type="ORF">SAMN05414137_12342</name>
</gene>
<dbReference type="InterPro" id="IPR012338">
    <property type="entry name" value="Beta-lactam/transpept-like"/>
</dbReference>
<dbReference type="eggNOG" id="COG1680">
    <property type="taxonomic scope" value="Bacteria"/>
</dbReference>
<dbReference type="SUPFAM" id="SSF56601">
    <property type="entry name" value="beta-lactamase/transpeptidase-like"/>
    <property type="match status" value="1"/>
</dbReference>
<dbReference type="PANTHER" id="PTHR46825:SF12">
    <property type="entry name" value="PENICILLIN-BINDING PROTEIN 4"/>
    <property type="match status" value="1"/>
</dbReference>
<dbReference type="Proteomes" id="UP000183015">
    <property type="component" value="Unassembled WGS sequence"/>
</dbReference>
<proteinExistence type="predicted"/>
<dbReference type="EMBL" id="FOAZ01000023">
    <property type="protein sequence ID" value="SEM30226.1"/>
    <property type="molecule type" value="Genomic_DNA"/>
</dbReference>
<evidence type="ECO:0000313" key="3">
    <source>
        <dbReference type="Proteomes" id="UP000183015"/>
    </source>
</evidence>
<keyword evidence="3" id="KW-1185">Reference proteome</keyword>
<organism evidence="2 3">
    <name type="scientific">Streptacidiphilus jiangxiensis</name>
    <dbReference type="NCBI Taxonomy" id="235985"/>
    <lineage>
        <taxon>Bacteria</taxon>
        <taxon>Bacillati</taxon>
        <taxon>Actinomycetota</taxon>
        <taxon>Actinomycetes</taxon>
        <taxon>Kitasatosporales</taxon>
        <taxon>Streptomycetaceae</taxon>
        <taxon>Streptacidiphilus</taxon>
    </lineage>
</organism>
<dbReference type="Gene3D" id="3.40.710.10">
    <property type="entry name" value="DD-peptidase/beta-lactamase superfamily"/>
    <property type="match status" value="1"/>
</dbReference>
<accession>A0A1H7X8S2</accession>
<dbReference type="Pfam" id="PF00144">
    <property type="entry name" value="Beta-lactamase"/>
    <property type="match status" value="1"/>
</dbReference>
<evidence type="ECO:0000259" key="1">
    <source>
        <dbReference type="Pfam" id="PF00144"/>
    </source>
</evidence>
<dbReference type="InterPro" id="IPR001466">
    <property type="entry name" value="Beta-lactam-related"/>
</dbReference>
<name>A0A1H7X8S2_STRJI</name>
<dbReference type="InterPro" id="IPR050491">
    <property type="entry name" value="AmpC-like"/>
</dbReference>
<sequence>MTSDDVRVRRFEQSLVLEADPTGRRRSIEEVMGHYNVPGVSVAIVHGGEIVHARGYGVADAHSGQAVDPSTRFQACSISKPVSCFGMLRMVHDGALDLDRDVNDTLRSWRVPQNSDWQPVVTLRLLASHRAGLTVSGFPGYRTDDALPTLTQVLSGISPANTEGVRANIPPGLCFRYSGGGTTVLQQLLEDVQSRPFGDLMDELVFGPADMTSSLFAQPLPQPLEHTAASAHDGLGEPARGRWRVYPELAAAGLWTTPVDLAKFLIATQTSVSTDRGILPKDLAKSTLATPLAPAHPGTLSHIGVGFFLGQADGAAYLGHSGSNYGFRSLVLGERRLGSGVAVMTNSETGGNVIRTILRAVAKSFEWPGAGALDLGPTAPAATVVREPLEGTYQTEDGASLSIDDDGTALHVRVSGQPTLRFERWGESLYGSGEVAMRLVVESDERSRPLVVLRDDDTEIVYRPQP</sequence>
<dbReference type="AlphaFoldDB" id="A0A1H7X8S2"/>
<reference evidence="3" key="1">
    <citation type="submission" date="2016-10" db="EMBL/GenBank/DDBJ databases">
        <authorList>
            <person name="Varghese N."/>
        </authorList>
    </citation>
    <scope>NUCLEOTIDE SEQUENCE [LARGE SCALE GENOMIC DNA]</scope>
    <source>
        <strain evidence="3">DSM 45096 / BCRC 16803 / CGMCC 4.1857 / CIP 109030 / JCM 12277 / KCTC 19219 / NBRC 100920 / 33214</strain>
    </source>
</reference>